<reference evidence="12 13" key="1">
    <citation type="submission" date="2018-12" db="EMBL/GenBank/DDBJ databases">
        <authorList>
            <person name="Yu L."/>
        </authorList>
    </citation>
    <scope>NUCLEOTIDE SEQUENCE [LARGE SCALE GENOMIC DNA]</scope>
    <source>
        <strain evidence="12 13">HAW-EB2</strain>
    </source>
</reference>
<dbReference type="SMART" id="SM01049">
    <property type="entry name" value="Cache_2"/>
    <property type="match status" value="1"/>
</dbReference>
<evidence type="ECO:0000256" key="6">
    <source>
        <dbReference type="ARBA" id="ARBA00023224"/>
    </source>
</evidence>
<evidence type="ECO:0000256" key="3">
    <source>
        <dbReference type="ARBA" id="ARBA00022692"/>
    </source>
</evidence>
<dbReference type="GO" id="GO:0004888">
    <property type="term" value="F:transmembrane signaling receptor activity"/>
    <property type="evidence" value="ECO:0007669"/>
    <property type="project" value="InterPro"/>
</dbReference>
<dbReference type="GO" id="GO:0007165">
    <property type="term" value="P:signal transduction"/>
    <property type="evidence" value="ECO:0007669"/>
    <property type="project" value="UniProtKB-KW"/>
</dbReference>
<keyword evidence="4 9" id="KW-1133">Transmembrane helix</keyword>
<dbReference type="PANTHER" id="PTHR32089:SF55">
    <property type="entry name" value="METHYL ACCEPTING SENSORY TRANSDUCER WITH CACHE_2 SMALL MOLECULE BINDING DOMAIN"/>
    <property type="match status" value="1"/>
</dbReference>
<evidence type="ECO:0000256" key="7">
    <source>
        <dbReference type="ARBA" id="ARBA00029447"/>
    </source>
</evidence>
<evidence type="ECO:0000313" key="13">
    <source>
        <dbReference type="Proteomes" id="UP000267448"/>
    </source>
</evidence>
<dbReference type="InterPro" id="IPR003660">
    <property type="entry name" value="HAMP_dom"/>
</dbReference>
<dbReference type="SMART" id="SM00304">
    <property type="entry name" value="HAMP"/>
    <property type="match status" value="1"/>
</dbReference>
<keyword evidence="2" id="KW-1003">Cell membrane</keyword>
<keyword evidence="5 9" id="KW-0472">Membrane</keyword>
<dbReference type="Pfam" id="PF00015">
    <property type="entry name" value="MCPsignal"/>
    <property type="match status" value="1"/>
</dbReference>
<dbReference type="GO" id="GO:0005886">
    <property type="term" value="C:plasma membrane"/>
    <property type="evidence" value="ECO:0007669"/>
    <property type="project" value="UniProtKB-SubCell"/>
</dbReference>
<evidence type="ECO:0000313" key="12">
    <source>
        <dbReference type="EMBL" id="RTR39882.1"/>
    </source>
</evidence>
<dbReference type="PRINTS" id="PR00260">
    <property type="entry name" value="CHEMTRNSDUCR"/>
</dbReference>
<keyword evidence="6 8" id="KW-0807">Transducer</keyword>
<dbReference type="OrthoDB" id="2489132at2"/>
<dbReference type="RefSeq" id="WP_126518845.1">
    <property type="nucleotide sequence ID" value="NZ_RXNU01000002.1"/>
</dbReference>
<dbReference type="Pfam" id="PF17200">
    <property type="entry name" value="sCache_2"/>
    <property type="match status" value="1"/>
</dbReference>
<dbReference type="PROSITE" id="PS50885">
    <property type="entry name" value="HAMP"/>
    <property type="match status" value="1"/>
</dbReference>
<proteinExistence type="inferred from homology"/>
<evidence type="ECO:0000256" key="4">
    <source>
        <dbReference type="ARBA" id="ARBA00022989"/>
    </source>
</evidence>
<evidence type="ECO:0000256" key="1">
    <source>
        <dbReference type="ARBA" id="ARBA00004651"/>
    </source>
</evidence>
<dbReference type="SMART" id="SM00283">
    <property type="entry name" value="MA"/>
    <property type="match status" value="1"/>
</dbReference>
<comment type="similarity">
    <text evidence="7">Belongs to the methyl-accepting chemotaxis (MCP) protein family.</text>
</comment>
<dbReference type="SUPFAM" id="SSF58104">
    <property type="entry name" value="Methyl-accepting chemotaxis protein (MCP) signaling domain"/>
    <property type="match status" value="1"/>
</dbReference>
<evidence type="ECO:0000259" key="10">
    <source>
        <dbReference type="PROSITE" id="PS50111"/>
    </source>
</evidence>
<evidence type="ECO:0000259" key="11">
    <source>
        <dbReference type="PROSITE" id="PS50885"/>
    </source>
</evidence>
<protein>
    <submittedName>
        <fullName evidence="12">Methyl-accepting chemotaxis protein</fullName>
    </submittedName>
</protein>
<evidence type="ECO:0000256" key="2">
    <source>
        <dbReference type="ARBA" id="ARBA00022475"/>
    </source>
</evidence>
<feature type="domain" description="HAMP" evidence="11">
    <location>
        <begin position="223"/>
        <end position="277"/>
    </location>
</feature>
<dbReference type="InterPro" id="IPR004089">
    <property type="entry name" value="MCPsignal_dom"/>
</dbReference>
<dbReference type="Proteomes" id="UP000267448">
    <property type="component" value="Unassembled WGS sequence"/>
</dbReference>
<dbReference type="InterPro" id="IPR004090">
    <property type="entry name" value="Chemotax_Me-accpt_rcpt"/>
</dbReference>
<comment type="subcellular location">
    <subcellularLocation>
        <location evidence="1">Cell membrane</location>
        <topology evidence="1">Multi-pass membrane protein</topology>
    </subcellularLocation>
</comment>
<accession>A0A431WWQ6</accession>
<dbReference type="PROSITE" id="PS50111">
    <property type="entry name" value="CHEMOTAXIS_TRANSDUC_2"/>
    <property type="match status" value="1"/>
</dbReference>
<dbReference type="FunFam" id="1.10.287.950:FF:000001">
    <property type="entry name" value="Methyl-accepting chemotaxis sensory transducer"/>
    <property type="match status" value="1"/>
</dbReference>
<keyword evidence="3 9" id="KW-0812">Transmembrane</keyword>
<dbReference type="PANTHER" id="PTHR32089">
    <property type="entry name" value="METHYL-ACCEPTING CHEMOTAXIS PROTEIN MCPB"/>
    <property type="match status" value="1"/>
</dbReference>
<gene>
    <name evidence="12" type="ORF">EKG38_03750</name>
</gene>
<keyword evidence="13" id="KW-1185">Reference proteome</keyword>
<sequence>MFNSNLRNKLLLLALLPFLISISLLISVSYVFEQASLEDDVVTFRTQLIDERKNHIKEATEIAAGIVAYQLSLKPLGDVNQALRNIRFGNAGYFYIYDSSGKNIVHGLKPEYEGKNKIGLTDSRGTKILVGLLDAAKNGDGNYSYFYQKPGSSQEIEKIGFTMMLPNTDWMIGTGVYIDDIDNVVANYKATSTNQMKDKSIGILIIAFLLTGTTALFVIFTAQHIVVPIKNMAANLNDIAKGEGDLTRRLNIKGEDEIAQLGRSFNLFVDKLQHIIGDVASATGKVRLAAKNISEQTKVMSGKLINHNSETDQVVTAMSEMSATANEVAQNTSLVADATLAATSDVTKAQGCVDSSLTEVSSLMMQIDNAAINVKSLSEQSHKIDSVLTVIGSIAEQTNLLALNAAIEAARAGEQGRGFAVVADEVRNLASRTQASTLEINEMLSKLHTSVSQAVKSMDDSQQSCIRSVDSSRAISESLGAVTSAVTSINDMSTQIATAATEQSSVTEEINRNVFAIKDIVSDLLHSSEDADKVSQTVSLEGGNLSKLVGQFKIS</sequence>
<name>A0A431WWQ6_9GAMM</name>
<evidence type="ECO:0000256" key="8">
    <source>
        <dbReference type="PROSITE-ProRule" id="PRU00284"/>
    </source>
</evidence>
<dbReference type="CDD" id="cd11386">
    <property type="entry name" value="MCP_signal"/>
    <property type="match status" value="1"/>
</dbReference>
<dbReference type="GO" id="GO:0006935">
    <property type="term" value="P:chemotaxis"/>
    <property type="evidence" value="ECO:0007669"/>
    <property type="project" value="InterPro"/>
</dbReference>
<dbReference type="AlphaFoldDB" id="A0A431WWQ6"/>
<feature type="transmembrane region" description="Helical" evidence="9">
    <location>
        <begin position="201"/>
        <end position="222"/>
    </location>
</feature>
<feature type="domain" description="Methyl-accepting transducer" evidence="10">
    <location>
        <begin position="282"/>
        <end position="518"/>
    </location>
</feature>
<dbReference type="CDD" id="cd06225">
    <property type="entry name" value="HAMP"/>
    <property type="match status" value="1"/>
</dbReference>
<comment type="caution">
    <text evidence="12">The sequence shown here is derived from an EMBL/GenBank/DDBJ whole genome shotgun (WGS) entry which is preliminary data.</text>
</comment>
<dbReference type="Pfam" id="PF00672">
    <property type="entry name" value="HAMP"/>
    <property type="match status" value="1"/>
</dbReference>
<dbReference type="InterPro" id="IPR033480">
    <property type="entry name" value="sCache_2"/>
</dbReference>
<evidence type="ECO:0000256" key="9">
    <source>
        <dbReference type="SAM" id="Phobius"/>
    </source>
</evidence>
<dbReference type="Gene3D" id="1.10.287.950">
    <property type="entry name" value="Methyl-accepting chemotaxis protein"/>
    <property type="match status" value="1"/>
</dbReference>
<evidence type="ECO:0000256" key="5">
    <source>
        <dbReference type="ARBA" id="ARBA00023136"/>
    </source>
</evidence>
<dbReference type="EMBL" id="RXNU01000002">
    <property type="protein sequence ID" value="RTR39882.1"/>
    <property type="molecule type" value="Genomic_DNA"/>
</dbReference>
<dbReference type="Gene3D" id="3.30.450.20">
    <property type="entry name" value="PAS domain"/>
    <property type="match status" value="1"/>
</dbReference>
<organism evidence="12 13">
    <name type="scientific">Shewanella canadensis</name>
    <dbReference type="NCBI Taxonomy" id="271096"/>
    <lineage>
        <taxon>Bacteria</taxon>
        <taxon>Pseudomonadati</taxon>
        <taxon>Pseudomonadota</taxon>
        <taxon>Gammaproteobacteria</taxon>
        <taxon>Alteromonadales</taxon>
        <taxon>Shewanellaceae</taxon>
        <taxon>Shewanella</taxon>
    </lineage>
</organism>